<gene>
    <name evidence="2" type="ORF">AKO1_008801</name>
</gene>
<evidence type="ECO:0000313" key="3">
    <source>
        <dbReference type="Proteomes" id="UP001431209"/>
    </source>
</evidence>
<evidence type="ECO:0000259" key="1">
    <source>
        <dbReference type="PROSITE" id="PS50848"/>
    </source>
</evidence>
<feature type="domain" description="START" evidence="1">
    <location>
        <begin position="53"/>
        <end position="268"/>
    </location>
</feature>
<comment type="caution">
    <text evidence="2">The sequence shown here is derived from an EMBL/GenBank/DDBJ whole genome shotgun (WGS) entry which is preliminary data.</text>
</comment>
<dbReference type="Proteomes" id="UP001431209">
    <property type="component" value="Unassembled WGS sequence"/>
</dbReference>
<name>A0AAW2ZG47_9EUKA</name>
<dbReference type="EMBL" id="JAOPGA020001434">
    <property type="protein sequence ID" value="KAL0488338.1"/>
    <property type="molecule type" value="Genomic_DNA"/>
</dbReference>
<reference evidence="2 3" key="1">
    <citation type="submission" date="2024-03" db="EMBL/GenBank/DDBJ databases">
        <title>The Acrasis kona genome and developmental transcriptomes reveal deep origins of eukaryotic multicellular pathways.</title>
        <authorList>
            <person name="Sheikh S."/>
            <person name="Fu C.-J."/>
            <person name="Brown M.W."/>
            <person name="Baldauf S.L."/>
        </authorList>
    </citation>
    <scope>NUCLEOTIDE SEQUENCE [LARGE SCALE GENOMIC DNA]</scope>
    <source>
        <strain evidence="2 3">ATCC MYA-3509</strain>
    </source>
</reference>
<keyword evidence="3" id="KW-1185">Reference proteome</keyword>
<dbReference type="AlphaFoldDB" id="A0AAW2ZG47"/>
<dbReference type="PROSITE" id="PS50848">
    <property type="entry name" value="START"/>
    <property type="match status" value="1"/>
</dbReference>
<dbReference type="PANTHER" id="PTHR34560:SF1">
    <property type="entry name" value="START DOMAIN-CONTAINING PROTEIN"/>
    <property type="match status" value="1"/>
</dbReference>
<sequence length="306" mass="35554">MNSLEQFHNKIKGILDLYEEEKLFQAADELDDLHNSLNQHKDSDLVQKIKLEMDNNKTIQKMIKEEKLAKKLLNAMESSDGWTESVDRDRVQVYYKEESTTVHSLKIVGVLDSPMLNVLTVFYESDLYKSWTPSMKSSQVLMQEKKYRYLCHYGFSLPWPLHDRDVIAYGYGVDLSDRILVVVRSVNDDEHDQYPVEIPEPGDDARMDIYYAGILITPLNDSQTRVTLTANVDPKLDYVPAWFLNMVLQQMSYFVISTLRNVTANIMDDEVYAQRVREKPHIYEDIKSRMVKHAGEVEEGNDVDVD</sequence>
<dbReference type="Pfam" id="PF01852">
    <property type="entry name" value="START"/>
    <property type="match status" value="1"/>
</dbReference>
<dbReference type="PANTHER" id="PTHR34560">
    <property type="entry name" value="POLYKETIDE CYCLASE/DEHYDRASE/LIPID TRANSPORT SUPERFAMILY PROTEIN"/>
    <property type="match status" value="1"/>
</dbReference>
<accession>A0AAW2ZG47</accession>
<dbReference type="InterPro" id="IPR002913">
    <property type="entry name" value="START_lipid-bd_dom"/>
</dbReference>
<dbReference type="Gene3D" id="3.30.530.20">
    <property type="match status" value="1"/>
</dbReference>
<dbReference type="InterPro" id="IPR023393">
    <property type="entry name" value="START-like_dom_sf"/>
</dbReference>
<dbReference type="GO" id="GO:0008289">
    <property type="term" value="F:lipid binding"/>
    <property type="evidence" value="ECO:0007669"/>
    <property type="project" value="InterPro"/>
</dbReference>
<protein>
    <submittedName>
        <fullName evidence="2">PCTP-like protein</fullName>
    </submittedName>
</protein>
<dbReference type="SUPFAM" id="SSF55961">
    <property type="entry name" value="Bet v1-like"/>
    <property type="match status" value="1"/>
</dbReference>
<organism evidence="2 3">
    <name type="scientific">Acrasis kona</name>
    <dbReference type="NCBI Taxonomy" id="1008807"/>
    <lineage>
        <taxon>Eukaryota</taxon>
        <taxon>Discoba</taxon>
        <taxon>Heterolobosea</taxon>
        <taxon>Tetramitia</taxon>
        <taxon>Eutetramitia</taxon>
        <taxon>Acrasidae</taxon>
        <taxon>Acrasis</taxon>
    </lineage>
</organism>
<proteinExistence type="predicted"/>
<evidence type="ECO:0000313" key="2">
    <source>
        <dbReference type="EMBL" id="KAL0488338.1"/>
    </source>
</evidence>